<feature type="transmembrane region" description="Helical" evidence="1">
    <location>
        <begin position="35"/>
        <end position="57"/>
    </location>
</feature>
<comment type="caution">
    <text evidence="2">The sequence shown here is derived from an EMBL/GenBank/DDBJ whole genome shotgun (WGS) entry which is preliminary data.</text>
</comment>
<keyword evidence="3" id="KW-1185">Reference proteome</keyword>
<evidence type="ECO:0000313" key="2">
    <source>
        <dbReference type="EMBL" id="KAF7360001.1"/>
    </source>
</evidence>
<evidence type="ECO:0000313" key="3">
    <source>
        <dbReference type="Proteomes" id="UP000620124"/>
    </source>
</evidence>
<feature type="transmembrane region" description="Helical" evidence="1">
    <location>
        <begin position="278"/>
        <end position="301"/>
    </location>
</feature>
<gene>
    <name evidence="2" type="ORF">MVEN_00727400</name>
</gene>
<sequence length="314" mass="34810">MSSGSSSSSFGPLSDADAQALYLAGRDTAQDAFGVIWETMLISAYGVFFAVAIYSIFQNGLRSRGSIALLFAIVSLYASSLTLWVLGVATWFENTHLAFMNDPSIPLTDRKALVNDNFHRLDTQRIALYLFNMMVGDSVVIWRAWVLYPRALWVLSLPCILLLISFSFGVVNVICTFALDIHNLALPDDGRVCSHSDVSWAFSLATNVSCTILIGYRAWQHRRTMKSLDIVGQSRGMSADKVLSILVESGFIYCFLWLTQVMNFINVSRNTPIIYIDLFSVGLGHQISGMYPTLIISIVNFSKKPFGRPTLSAP</sequence>
<feature type="transmembrane region" description="Helical" evidence="1">
    <location>
        <begin position="126"/>
        <end position="145"/>
    </location>
</feature>
<reference evidence="2" key="1">
    <citation type="submission" date="2020-05" db="EMBL/GenBank/DDBJ databases">
        <title>Mycena genomes resolve the evolution of fungal bioluminescence.</title>
        <authorList>
            <person name="Tsai I.J."/>
        </authorList>
    </citation>
    <scope>NUCLEOTIDE SEQUENCE</scope>
    <source>
        <strain evidence="2">CCC161011</strain>
    </source>
</reference>
<dbReference type="OrthoDB" id="2744793at2759"/>
<keyword evidence="1" id="KW-1133">Transmembrane helix</keyword>
<dbReference type="AlphaFoldDB" id="A0A8H6YJT5"/>
<proteinExistence type="predicted"/>
<organism evidence="2 3">
    <name type="scientific">Mycena venus</name>
    <dbReference type="NCBI Taxonomy" id="2733690"/>
    <lineage>
        <taxon>Eukaryota</taxon>
        <taxon>Fungi</taxon>
        <taxon>Dikarya</taxon>
        <taxon>Basidiomycota</taxon>
        <taxon>Agaricomycotina</taxon>
        <taxon>Agaricomycetes</taxon>
        <taxon>Agaricomycetidae</taxon>
        <taxon>Agaricales</taxon>
        <taxon>Marasmiineae</taxon>
        <taxon>Mycenaceae</taxon>
        <taxon>Mycena</taxon>
    </lineage>
</organism>
<accession>A0A8H6YJT5</accession>
<protein>
    <submittedName>
        <fullName evidence="2">Uncharacterized protein</fullName>
    </submittedName>
</protein>
<feature type="transmembrane region" description="Helical" evidence="1">
    <location>
        <begin position="69"/>
        <end position="92"/>
    </location>
</feature>
<feature type="transmembrane region" description="Helical" evidence="1">
    <location>
        <begin position="239"/>
        <end position="258"/>
    </location>
</feature>
<name>A0A8H6YJT5_9AGAR</name>
<dbReference type="Proteomes" id="UP000620124">
    <property type="component" value="Unassembled WGS sequence"/>
</dbReference>
<feature type="transmembrane region" description="Helical" evidence="1">
    <location>
        <begin position="199"/>
        <end position="219"/>
    </location>
</feature>
<keyword evidence="1" id="KW-0472">Membrane</keyword>
<evidence type="ECO:0000256" key="1">
    <source>
        <dbReference type="SAM" id="Phobius"/>
    </source>
</evidence>
<dbReference type="EMBL" id="JACAZI010000005">
    <property type="protein sequence ID" value="KAF7360001.1"/>
    <property type="molecule type" value="Genomic_DNA"/>
</dbReference>
<keyword evidence="1" id="KW-0812">Transmembrane</keyword>
<feature type="transmembrane region" description="Helical" evidence="1">
    <location>
        <begin position="152"/>
        <end position="179"/>
    </location>
</feature>